<reference evidence="1 2" key="1">
    <citation type="submission" date="2020-08" db="EMBL/GenBank/DDBJ databases">
        <title>Genomic Encyclopedia of Type Strains, Phase III (KMG-III): the genomes of soil and plant-associated and newly described type strains.</title>
        <authorList>
            <person name="Whitman W."/>
        </authorList>
    </citation>
    <scope>NUCLEOTIDE SEQUENCE [LARGE SCALE GENOMIC DNA]</scope>
    <source>
        <strain evidence="1 2">CECT 5862</strain>
    </source>
</reference>
<dbReference type="Proteomes" id="UP000570361">
    <property type="component" value="Unassembled WGS sequence"/>
</dbReference>
<protein>
    <submittedName>
        <fullName evidence="1">Uncharacterized protein</fullName>
    </submittedName>
</protein>
<evidence type="ECO:0000313" key="1">
    <source>
        <dbReference type="EMBL" id="MBB3110341.1"/>
    </source>
</evidence>
<dbReference type="EMBL" id="JACHXK010000004">
    <property type="protein sequence ID" value="MBB3110341.1"/>
    <property type="molecule type" value="Genomic_DNA"/>
</dbReference>
<evidence type="ECO:0000313" key="2">
    <source>
        <dbReference type="Proteomes" id="UP000570361"/>
    </source>
</evidence>
<proteinExistence type="predicted"/>
<organism evidence="1 2">
    <name type="scientific">Paenibacillus phyllosphaerae</name>
    <dbReference type="NCBI Taxonomy" id="274593"/>
    <lineage>
        <taxon>Bacteria</taxon>
        <taxon>Bacillati</taxon>
        <taxon>Bacillota</taxon>
        <taxon>Bacilli</taxon>
        <taxon>Bacillales</taxon>
        <taxon>Paenibacillaceae</taxon>
        <taxon>Paenibacillus</taxon>
    </lineage>
</organism>
<comment type="caution">
    <text evidence="1">The sequence shown here is derived from an EMBL/GenBank/DDBJ whole genome shotgun (WGS) entry which is preliminary data.</text>
</comment>
<keyword evidence="2" id="KW-1185">Reference proteome</keyword>
<sequence>MFLTHETSRMSNTKQTCQIRQQVQFDSLRTFKLNIKLRVKNTSKH</sequence>
<accession>A0A7W5AXZ1</accession>
<name>A0A7W5AXZ1_9BACL</name>
<dbReference type="AlphaFoldDB" id="A0A7W5AXZ1"/>
<gene>
    <name evidence="1" type="ORF">FHS18_002408</name>
</gene>